<reference evidence="2 3" key="1">
    <citation type="submission" date="2017-05" db="EMBL/GenBank/DDBJ databases">
        <title>Comparative genomics and methylome analysis of the gut commensal Bifidobacterium breve.</title>
        <authorList>
            <person name="Bottacini F."/>
            <person name="Morrissey R."/>
            <person name="Roberts R.J."/>
            <person name="James K."/>
            <person name="van Breen J."/>
            <person name="Egan M."/>
            <person name="Lambert J."/>
            <person name="van Limpt K."/>
            <person name="Stanton C."/>
            <person name="Knol J."/>
            <person name="O' Connell Motherway M."/>
            <person name="van Sinderen D."/>
        </authorList>
    </citation>
    <scope>NUCLEOTIDE SEQUENCE [LARGE SCALE GENOMIC DNA]</scope>
    <source>
        <strain evidence="2 3">215W447a</strain>
    </source>
</reference>
<dbReference type="Pfam" id="PF10991">
    <property type="entry name" value="Enc34_ssDNA-bd"/>
    <property type="match status" value="1"/>
</dbReference>
<sequence length="221" mass="24515">MADYVMNEPGILDFANGLFQARDDKYSCYILIDKNTPEGQAEAKRIVQAINEAIVEGTTNGGKNQDGTPRPTPLAGVDPNDKEQVKRLSLPLKDGDTDRFTRGEHNGELRKDVYKEFAGHWFMKLTAGNHRMCDEGLIRDKANRPVAQRDVYSGNKVRAKIWFAPWSREGNKGIQARLNALLIVEPGEALYERRDADPFSGFGLPDASAADDADPFSSMGI</sequence>
<dbReference type="SUPFAM" id="SSF50249">
    <property type="entry name" value="Nucleic acid-binding proteins"/>
    <property type="match status" value="1"/>
</dbReference>
<accession>A0A2K9BPN1</accession>
<gene>
    <name evidence="2" type="ORF">BB215W447A_1222</name>
</gene>
<evidence type="ECO:0000313" key="3">
    <source>
        <dbReference type="Proteomes" id="UP000232491"/>
    </source>
</evidence>
<dbReference type="Proteomes" id="UP000232491">
    <property type="component" value="Chromosome"/>
</dbReference>
<evidence type="ECO:0000256" key="1">
    <source>
        <dbReference type="SAM" id="MobiDB-lite"/>
    </source>
</evidence>
<evidence type="ECO:0000313" key="2">
    <source>
        <dbReference type="EMBL" id="AUE03238.1"/>
    </source>
</evidence>
<dbReference type="Gene3D" id="2.40.50.140">
    <property type="entry name" value="Nucleic acid-binding proteins"/>
    <property type="match status" value="1"/>
</dbReference>
<organism evidence="2 3">
    <name type="scientific">Bifidobacterium breve</name>
    <dbReference type="NCBI Taxonomy" id="1685"/>
    <lineage>
        <taxon>Bacteria</taxon>
        <taxon>Bacillati</taxon>
        <taxon>Actinomycetota</taxon>
        <taxon>Actinomycetes</taxon>
        <taxon>Bifidobacteriales</taxon>
        <taxon>Bifidobacteriaceae</taxon>
        <taxon>Bifidobacterium</taxon>
    </lineage>
</organism>
<name>A0A2K9BPN1_BIFBR</name>
<dbReference type="AlphaFoldDB" id="A0A2K9BPN1"/>
<dbReference type="EMBL" id="CP021558">
    <property type="protein sequence ID" value="AUE03238.1"/>
    <property type="molecule type" value="Genomic_DNA"/>
</dbReference>
<proteinExistence type="predicted"/>
<dbReference type="InterPro" id="IPR022595">
    <property type="entry name" value="Enc34_ssDNA-bd"/>
</dbReference>
<evidence type="ECO:0008006" key="4">
    <source>
        <dbReference type="Google" id="ProtNLM"/>
    </source>
</evidence>
<feature type="compositionally biased region" description="Polar residues" evidence="1">
    <location>
        <begin position="57"/>
        <end position="67"/>
    </location>
</feature>
<feature type="region of interest" description="Disordered" evidence="1">
    <location>
        <begin position="57"/>
        <end position="81"/>
    </location>
</feature>
<protein>
    <recommendedName>
        <fullName evidence="4">DUF2815 family protein</fullName>
    </recommendedName>
</protein>
<dbReference type="InterPro" id="IPR012340">
    <property type="entry name" value="NA-bd_OB-fold"/>
</dbReference>
<dbReference type="RefSeq" id="WP_106641518.1">
    <property type="nucleotide sequence ID" value="NZ_CP021558.1"/>
</dbReference>